<keyword evidence="3" id="KW-0540">Nuclease</keyword>
<dbReference type="InterPro" id="IPR013520">
    <property type="entry name" value="Ribonucl_H"/>
</dbReference>
<keyword evidence="3" id="KW-0269">Exonuclease</keyword>
<dbReference type="PANTHER" id="PTHR30231">
    <property type="entry name" value="DNA POLYMERASE III SUBUNIT EPSILON"/>
    <property type="match status" value="1"/>
</dbReference>
<dbReference type="Proteomes" id="UP001205601">
    <property type="component" value="Unassembled WGS sequence"/>
</dbReference>
<feature type="domain" description="ExoI C-terminal" evidence="2">
    <location>
        <begin position="337"/>
        <end position="454"/>
    </location>
</feature>
<evidence type="ECO:0000313" key="4">
    <source>
        <dbReference type="Proteomes" id="UP001205601"/>
    </source>
</evidence>
<dbReference type="PROSITE" id="PS51785">
    <property type="entry name" value="EXOI_C"/>
    <property type="match status" value="1"/>
</dbReference>
<gene>
    <name evidence="3" type="ORF">N5I32_20285</name>
</gene>
<protein>
    <submittedName>
        <fullName evidence="3">Exonuclease domain-containing protein</fullName>
    </submittedName>
</protein>
<comment type="caution">
    <text evidence="3">The sequence shown here is derived from an EMBL/GenBank/DDBJ whole genome shotgun (WGS) entry which is preliminary data.</text>
</comment>
<keyword evidence="3" id="KW-0378">Hydrolase</keyword>
<dbReference type="SUPFAM" id="SSF53098">
    <property type="entry name" value="Ribonuclease H-like"/>
    <property type="match status" value="1"/>
</dbReference>
<dbReference type="PANTHER" id="PTHR30231:SF41">
    <property type="entry name" value="DNA POLYMERASE III SUBUNIT EPSILON"/>
    <property type="match status" value="1"/>
</dbReference>
<dbReference type="Gene3D" id="1.20.1280.70">
    <property type="entry name" value="Exonuclease ExoI, domain 3"/>
    <property type="match status" value="1"/>
</dbReference>
<feature type="domain" description="ExoI SH3-like" evidence="1">
    <location>
        <begin position="193"/>
        <end position="332"/>
    </location>
</feature>
<evidence type="ECO:0000259" key="1">
    <source>
        <dbReference type="PROSITE" id="PS51784"/>
    </source>
</evidence>
<name>A0ABT2NW77_9RHOB</name>
<sequence>MALVLFDTETTGLSRHFDQIIEFGAVRVNDDLEVEEHFETACRLQPHIVPTPSALHVTGRSYAELTSPLRRSHFEMISEIHRRFTGWSPAAFIGYNSIRFDEEFLRHAFYQCLLEPYVTSIGNARGDVLKLVRAVSKLRPDVLPAAYGADGQRSMKLHDVAIACGFKSNGAHEAMADVEAMLWVVKVIANGAPEIWSSFMRFSTKAAAQEFLQEEDVFVSFEAETAGQGFRLLTAFGQHPVQSARRYCLDLTFSVDAIRGASDCELVEMFKQREGPLRRVKTNASPLLFPMYEVLESTFPGTVEEDVLNLARSVHSDESLVRRLNTAALAAEPVYGVSPHVEQQLYDRFIPDIDKALMQQFHAVPWALRNEVVARISDDRLRRLGQRAIYFEMPHLLPDKSRTMLDKAVRDRWTGDATAPWTTASSALLDLDAISDRLAHPNLVEFAEVLAQWT</sequence>
<evidence type="ECO:0000259" key="2">
    <source>
        <dbReference type="PROSITE" id="PS51785"/>
    </source>
</evidence>
<dbReference type="SMART" id="SM00479">
    <property type="entry name" value="EXOIII"/>
    <property type="match status" value="1"/>
</dbReference>
<reference evidence="4" key="1">
    <citation type="submission" date="2023-07" db="EMBL/GenBank/DDBJ databases">
        <title>Defluviimonas sediminis sp. nov., isolated from mangrove sediment.</title>
        <authorList>
            <person name="Liu L."/>
            <person name="Li J."/>
            <person name="Huang Y."/>
            <person name="Pan J."/>
            <person name="Li M."/>
        </authorList>
    </citation>
    <scope>NUCLEOTIDE SEQUENCE [LARGE SCALE GENOMIC DNA]</scope>
    <source>
        <strain evidence="4">FT324</strain>
    </source>
</reference>
<dbReference type="PROSITE" id="PS51784">
    <property type="entry name" value="EXOI_SH3"/>
    <property type="match status" value="1"/>
</dbReference>
<dbReference type="EMBL" id="JAOCQF010000007">
    <property type="protein sequence ID" value="MCT8331864.1"/>
    <property type="molecule type" value="Genomic_DNA"/>
</dbReference>
<keyword evidence="4" id="KW-1185">Reference proteome</keyword>
<dbReference type="Pfam" id="PF00929">
    <property type="entry name" value="RNase_T"/>
    <property type="match status" value="1"/>
</dbReference>
<dbReference type="InterPro" id="IPR034747">
    <property type="entry name" value="EXOI_SH3"/>
</dbReference>
<dbReference type="InterPro" id="IPR058561">
    <property type="entry name" value="Exonuc_1_C"/>
</dbReference>
<organism evidence="3 4">
    <name type="scientific">Albidovulum sediminis</name>
    <dbReference type="NCBI Taxonomy" id="3066345"/>
    <lineage>
        <taxon>Bacteria</taxon>
        <taxon>Pseudomonadati</taxon>
        <taxon>Pseudomonadota</taxon>
        <taxon>Alphaproteobacteria</taxon>
        <taxon>Rhodobacterales</taxon>
        <taxon>Paracoccaceae</taxon>
        <taxon>Albidovulum</taxon>
    </lineage>
</organism>
<proteinExistence type="predicted"/>
<dbReference type="InterPro" id="IPR012337">
    <property type="entry name" value="RNaseH-like_sf"/>
</dbReference>
<dbReference type="Gene3D" id="3.30.420.10">
    <property type="entry name" value="Ribonuclease H-like superfamily/Ribonuclease H"/>
    <property type="match status" value="1"/>
</dbReference>
<accession>A0ABT2NW77</accession>
<evidence type="ECO:0000313" key="3">
    <source>
        <dbReference type="EMBL" id="MCT8331864.1"/>
    </source>
</evidence>
<dbReference type="GO" id="GO:0004527">
    <property type="term" value="F:exonuclease activity"/>
    <property type="evidence" value="ECO:0007669"/>
    <property type="project" value="UniProtKB-KW"/>
</dbReference>
<dbReference type="InterPro" id="IPR036397">
    <property type="entry name" value="RNaseH_sf"/>
</dbReference>
<dbReference type="RefSeq" id="WP_261497737.1">
    <property type="nucleotide sequence ID" value="NZ_JAOCQF010000007.1"/>
</dbReference>